<accession>A0A0F9VUK8</accession>
<dbReference type="Gene3D" id="3.40.50.300">
    <property type="entry name" value="P-loop containing nucleotide triphosphate hydrolases"/>
    <property type="match status" value="1"/>
</dbReference>
<evidence type="ECO:0008006" key="3">
    <source>
        <dbReference type="Google" id="ProtNLM"/>
    </source>
</evidence>
<dbReference type="InterPro" id="IPR047610">
    <property type="entry name" value="ImuA_translesion"/>
</dbReference>
<organism evidence="2">
    <name type="scientific">marine sediment metagenome</name>
    <dbReference type="NCBI Taxonomy" id="412755"/>
    <lineage>
        <taxon>unclassified sequences</taxon>
        <taxon>metagenomes</taxon>
        <taxon>ecological metagenomes</taxon>
    </lineage>
</organism>
<sequence length="254" mass="27756">MNTNVPTGTTATTPEHKVDQLLQQTQDLWRGNTQQASARPGTQRSGDFFPDDLFTCDPTPFAAETTGDAGQSTGHAELDALLPWGAWPQSGLIEVVNKQAGIGELQLLAPLLRERSQQQTSILWIAPPYPLHGPALAQMGVNTRNSFVVPAQTSCNQALWSIEKALQSEECGLVLAWQNWLSARVIRRLQLAAREGNTLGVLFHQRPAAHSPSTLQLQLSSAPVSEAGYRNMDVQVLKARGSHRQGRVRIKLPC</sequence>
<evidence type="ECO:0000256" key="1">
    <source>
        <dbReference type="SAM" id="MobiDB-lite"/>
    </source>
</evidence>
<dbReference type="EMBL" id="LAZR01000008">
    <property type="protein sequence ID" value="KKO08766.1"/>
    <property type="molecule type" value="Genomic_DNA"/>
</dbReference>
<protein>
    <recommendedName>
        <fullName evidence="3">SOS cell division inhibitor SulA</fullName>
    </recommendedName>
</protein>
<feature type="region of interest" description="Disordered" evidence="1">
    <location>
        <begin position="31"/>
        <end position="72"/>
    </location>
</feature>
<comment type="caution">
    <text evidence="2">The sequence shown here is derived from an EMBL/GenBank/DDBJ whole genome shotgun (WGS) entry which is preliminary data.</text>
</comment>
<dbReference type="NCBIfam" id="NF033429">
    <property type="entry name" value="ImuA_translesion"/>
    <property type="match status" value="1"/>
</dbReference>
<evidence type="ECO:0000313" key="2">
    <source>
        <dbReference type="EMBL" id="KKO08766.1"/>
    </source>
</evidence>
<dbReference type="AlphaFoldDB" id="A0A0F9VUK8"/>
<dbReference type="InterPro" id="IPR027417">
    <property type="entry name" value="P-loop_NTPase"/>
</dbReference>
<proteinExistence type="predicted"/>
<feature type="compositionally biased region" description="Polar residues" evidence="1">
    <location>
        <begin position="31"/>
        <end position="45"/>
    </location>
</feature>
<gene>
    <name evidence="2" type="ORF">LCGC14_0038850</name>
</gene>
<dbReference type="SUPFAM" id="SSF52540">
    <property type="entry name" value="P-loop containing nucleoside triphosphate hydrolases"/>
    <property type="match status" value="1"/>
</dbReference>
<name>A0A0F9VUK8_9ZZZZ</name>
<reference evidence="2" key="1">
    <citation type="journal article" date="2015" name="Nature">
        <title>Complex archaea that bridge the gap between prokaryotes and eukaryotes.</title>
        <authorList>
            <person name="Spang A."/>
            <person name="Saw J.H."/>
            <person name="Jorgensen S.L."/>
            <person name="Zaremba-Niedzwiedzka K."/>
            <person name="Martijn J."/>
            <person name="Lind A.E."/>
            <person name="van Eijk R."/>
            <person name="Schleper C."/>
            <person name="Guy L."/>
            <person name="Ettema T.J."/>
        </authorList>
    </citation>
    <scope>NUCLEOTIDE SEQUENCE</scope>
</reference>